<accession>A0A6A0B6D5</accession>
<evidence type="ECO:0000313" key="2">
    <source>
        <dbReference type="Proteomes" id="UP000475928"/>
    </source>
</evidence>
<name>A0A6A0B6D5_9LACT</name>
<organism evidence="1 2">
    <name type="scientific">Pseudolactococcus insecticola</name>
    <dbReference type="NCBI Taxonomy" id="2709158"/>
    <lineage>
        <taxon>Bacteria</taxon>
        <taxon>Bacillati</taxon>
        <taxon>Bacillota</taxon>
        <taxon>Bacilli</taxon>
        <taxon>Lactobacillales</taxon>
        <taxon>Streptococcaceae</taxon>
        <taxon>Pseudolactococcus</taxon>
    </lineage>
</organism>
<comment type="caution">
    <text evidence="1">The sequence shown here is derived from an EMBL/GenBank/DDBJ whole genome shotgun (WGS) entry which is preliminary data.</text>
</comment>
<evidence type="ECO:0000313" key="1">
    <source>
        <dbReference type="EMBL" id="GFH40802.1"/>
    </source>
</evidence>
<dbReference type="Proteomes" id="UP000475928">
    <property type="component" value="Unassembled WGS sequence"/>
</dbReference>
<dbReference type="EMBL" id="BLLH01000006">
    <property type="protein sequence ID" value="GFH40802.1"/>
    <property type="molecule type" value="Genomic_DNA"/>
</dbReference>
<sequence>MLNAEKILDFETSREYRRREKVSVSVLVYYVKRPFIVVTIMNRTHKLEVDTFAFEEDFSIIEKLYDGDLGNFEIARSTIVKNQDHIRRALEYLKVRQLEIEKEGGK</sequence>
<proteinExistence type="predicted"/>
<reference evidence="1 2" key="1">
    <citation type="submission" date="2020-02" db="EMBL/GenBank/DDBJ databases">
        <title>Draft genome sequence of Lactococcus sp. Hs20B0-1.</title>
        <authorList>
            <person name="Noda S."/>
            <person name="Yuki M."/>
            <person name="Ohkuma M."/>
        </authorList>
    </citation>
    <scope>NUCLEOTIDE SEQUENCE [LARGE SCALE GENOMIC DNA]</scope>
    <source>
        <strain evidence="1 2">Hs20B0-1</strain>
    </source>
</reference>
<gene>
    <name evidence="1" type="ORF">Hs20B_12000</name>
</gene>
<protein>
    <submittedName>
        <fullName evidence="1">Uncharacterized protein</fullName>
    </submittedName>
</protein>
<dbReference type="RefSeq" id="WP_172356668.1">
    <property type="nucleotide sequence ID" value="NZ_BLLH01000006.1"/>
</dbReference>
<dbReference type="AlphaFoldDB" id="A0A6A0B6D5"/>
<keyword evidence="2" id="KW-1185">Reference proteome</keyword>